<reference evidence="10 11" key="1">
    <citation type="submission" date="2018-03" db="EMBL/GenBank/DDBJ databases">
        <title>Whole genome analyses suggest that Burkholderia sensu lato contains two further novel genera in the rhizoxinica-symbiotica group Mycetohabitans gen. nov., and Trinickia gen. nov.: implications for the evolution of diazotrophy and nodulation in the Burkholderiaceae.</title>
        <authorList>
            <person name="Estrada De Los Santos P."/>
            <person name="Palmer M."/>
            <person name="Chavez-Ramirez B."/>
            <person name="Steenkamp E.T."/>
            <person name="Hirsch A.M."/>
            <person name="Manyaka P."/>
            <person name="Maluk M."/>
            <person name="Lafos M."/>
            <person name="Crook M."/>
            <person name="Gross E."/>
            <person name="Simon M.F."/>
            <person name="Bueno Dos Reis Junior F."/>
            <person name="Poole P.S."/>
            <person name="Venter S.N."/>
            <person name="James E.K."/>
        </authorList>
    </citation>
    <scope>NUCLEOTIDE SEQUENCE [LARGE SCALE GENOMIC DNA]</scope>
    <source>
        <strain evidence="10 11">JPY-366</strain>
    </source>
</reference>
<keyword evidence="6 9" id="KW-0010">Activator</keyword>
<comment type="subunit">
    <text evidence="9">Homodimer; disulfide-linked. Forms a heterohexamer composed of two FlhC and four FlhD subunits. Each FlhC binds a FlhD dimer, forming a heterotrimer, and a hexamer assembles by dimerization of two heterotrimers.</text>
</comment>
<evidence type="ECO:0000256" key="8">
    <source>
        <dbReference type="ARBA" id="ARBA00025431"/>
    </source>
</evidence>
<evidence type="ECO:0000256" key="6">
    <source>
        <dbReference type="ARBA" id="ARBA00023159"/>
    </source>
</evidence>
<comment type="caution">
    <text evidence="10">The sequence shown here is derived from an EMBL/GenBank/DDBJ whole genome shotgun (WGS) entry which is preliminary data.</text>
</comment>
<comment type="domain">
    <text evidence="9">The C-terminal region contains a putative helix-turn-helix (HTH) motif, suggesting that this region may bind DNA.</text>
</comment>
<dbReference type="InterPro" id="IPR023559">
    <property type="entry name" value="Flagellar_FlhD"/>
</dbReference>
<keyword evidence="3 9" id="KW-0805">Transcription regulation</keyword>
<keyword evidence="10" id="KW-0969">Cilium</keyword>
<evidence type="ECO:0000256" key="9">
    <source>
        <dbReference type="HAMAP-Rule" id="MF_00725"/>
    </source>
</evidence>
<dbReference type="Proteomes" id="UP000240638">
    <property type="component" value="Unassembled WGS sequence"/>
</dbReference>
<dbReference type="GO" id="GO:1902208">
    <property type="term" value="P:regulation of bacterial-type flagellum assembly"/>
    <property type="evidence" value="ECO:0007669"/>
    <property type="project" value="UniProtKB-UniRule"/>
</dbReference>
<evidence type="ECO:0000313" key="11">
    <source>
        <dbReference type="Proteomes" id="UP000240638"/>
    </source>
</evidence>
<evidence type="ECO:0000256" key="7">
    <source>
        <dbReference type="ARBA" id="ARBA00023163"/>
    </source>
</evidence>
<sequence length="105" mass="11660">MNDRETLDSIREINVSYLILAQRMLREDRAEGMFRLGLSAELADVLSGLSLTQTLKLAAGDQLLCRFRFKDQGMLRALTAPERHADLALTHTALLLAGAPAEQFC</sequence>
<keyword evidence="1 9" id="KW-0963">Cytoplasm</keyword>
<gene>
    <name evidence="9" type="primary">flhD</name>
    <name evidence="10" type="ORF">C9I57_13730</name>
</gene>
<keyword evidence="7 9" id="KW-0804">Transcription</keyword>
<keyword evidence="10" id="KW-0282">Flagellum</keyword>
<dbReference type="Pfam" id="PF05247">
    <property type="entry name" value="FlhD"/>
    <property type="match status" value="1"/>
</dbReference>
<evidence type="ECO:0000256" key="1">
    <source>
        <dbReference type="ARBA" id="ARBA00022490"/>
    </source>
</evidence>
<accession>A0A2T3XUI8</accession>
<dbReference type="AlphaFoldDB" id="A0A2T3XUI8"/>
<name>A0A2T3XUI8_9BURK</name>
<dbReference type="GO" id="GO:0045893">
    <property type="term" value="P:positive regulation of DNA-templated transcription"/>
    <property type="evidence" value="ECO:0007669"/>
    <property type="project" value="InterPro"/>
</dbReference>
<proteinExistence type="inferred from homology"/>
<dbReference type="GO" id="GO:0005737">
    <property type="term" value="C:cytoplasm"/>
    <property type="evidence" value="ECO:0007669"/>
    <property type="project" value="UniProtKB-SubCell"/>
</dbReference>
<evidence type="ECO:0000256" key="3">
    <source>
        <dbReference type="ARBA" id="ARBA00023015"/>
    </source>
</evidence>
<dbReference type="NCBIfam" id="NF002783">
    <property type="entry name" value="PRK02909.1-1"/>
    <property type="match status" value="1"/>
</dbReference>
<comment type="similarity">
    <text evidence="9">Belongs to the FlhD family.</text>
</comment>
<dbReference type="HAMAP" id="MF_00725">
    <property type="entry name" value="FlhD"/>
    <property type="match status" value="1"/>
</dbReference>
<evidence type="ECO:0000256" key="4">
    <source>
        <dbReference type="ARBA" id="ARBA00023125"/>
    </source>
</evidence>
<feature type="disulfide bond" description="Interchain" evidence="9">
    <location>
        <position position="65"/>
    </location>
</feature>
<dbReference type="SUPFAM" id="SSF63592">
    <property type="entry name" value="Flagellar transcriptional activator FlhD"/>
    <property type="match status" value="1"/>
</dbReference>
<keyword evidence="5 9" id="KW-1015">Disulfide bond</keyword>
<comment type="function">
    <text evidence="8 9">Functions in complex with FlhC as a master transcriptional regulator that regulates transcription of several flagellar and non-flagellar operons by binding to their promoter region. Activates expression of class 2 flagellar genes, including fliA, which is a flagellum-specific sigma factor that turns on the class 3 genes. Also regulates genes whose products function in a variety of physiological pathways.</text>
</comment>
<dbReference type="RefSeq" id="WP_107151224.1">
    <property type="nucleotide sequence ID" value="NZ_PYUC01000006.1"/>
</dbReference>
<dbReference type="Gene3D" id="1.10.4000.10">
    <property type="entry name" value="Flagellar transcriptional activator FlhD"/>
    <property type="match status" value="1"/>
</dbReference>
<evidence type="ECO:0000256" key="2">
    <source>
        <dbReference type="ARBA" id="ARBA00022795"/>
    </source>
</evidence>
<evidence type="ECO:0000256" key="5">
    <source>
        <dbReference type="ARBA" id="ARBA00023157"/>
    </source>
</evidence>
<keyword evidence="10" id="KW-0966">Cell projection</keyword>
<protein>
    <recommendedName>
        <fullName evidence="9">Flagellar transcriptional regulator FlhD</fullName>
    </recommendedName>
</protein>
<dbReference type="GO" id="GO:0044780">
    <property type="term" value="P:bacterial-type flagellum assembly"/>
    <property type="evidence" value="ECO:0007669"/>
    <property type="project" value="InterPro"/>
</dbReference>
<keyword evidence="4 9" id="KW-0238">DNA-binding</keyword>
<keyword evidence="2 9" id="KW-1005">Bacterial flagellum biogenesis</keyword>
<dbReference type="EMBL" id="PYUC01000006">
    <property type="protein sequence ID" value="PTB20157.1"/>
    <property type="molecule type" value="Genomic_DNA"/>
</dbReference>
<comment type="subcellular location">
    <subcellularLocation>
        <location evidence="9">Cytoplasm</location>
    </subcellularLocation>
</comment>
<dbReference type="InterPro" id="IPR036194">
    <property type="entry name" value="FlhD_sf"/>
</dbReference>
<dbReference type="GO" id="GO:0003677">
    <property type="term" value="F:DNA binding"/>
    <property type="evidence" value="ECO:0007669"/>
    <property type="project" value="UniProtKB-UniRule"/>
</dbReference>
<evidence type="ECO:0000313" key="10">
    <source>
        <dbReference type="EMBL" id="PTB20157.1"/>
    </source>
</evidence>
<organism evidence="10 11">
    <name type="scientific">Trinickia symbiotica</name>
    <dbReference type="NCBI Taxonomy" id="863227"/>
    <lineage>
        <taxon>Bacteria</taxon>
        <taxon>Pseudomonadati</taxon>
        <taxon>Pseudomonadota</taxon>
        <taxon>Betaproteobacteria</taxon>
        <taxon>Burkholderiales</taxon>
        <taxon>Burkholderiaceae</taxon>
        <taxon>Trinickia</taxon>
    </lineage>
</organism>